<gene>
    <name evidence="15" type="ORF">GF068_17510</name>
</gene>
<proteinExistence type="predicted"/>
<name>A0A6N7PNU4_9BACT</name>
<evidence type="ECO:0000256" key="3">
    <source>
        <dbReference type="ARBA" id="ARBA00012438"/>
    </source>
</evidence>
<evidence type="ECO:0000259" key="14">
    <source>
        <dbReference type="PROSITE" id="PS50112"/>
    </source>
</evidence>
<dbReference type="CDD" id="cd00082">
    <property type="entry name" value="HisKA"/>
    <property type="match status" value="1"/>
</dbReference>
<dbReference type="Pfam" id="PF12860">
    <property type="entry name" value="PAS_7"/>
    <property type="match status" value="1"/>
</dbReference>
<dbReference type="GO" id="GO:0000155">
    <property type="term" value="F:phosphorelay sensor kinase activity"/>
    <property type="evidence" value="ECO:0007669"/>
    <property type="project" value="InterPro"/>
</dbReference>
<dbReference type="SMART" id="SM00091">
    <property type="entry name" value="PAS"/>
    <property type="match status" value="2"/>
</dbReference>
<dbReference type="InterPro" id="IPR004358">
    <property type="entry name" value="Sig_transdc_His_kin-like_C"/>
</dbReference>
<sequence length="653" mass="71269">MTREAGPDEPGDARFRQLLEAAPDAMVIVDEAGRIEFVNAQTEALFGYERAELLGQPVELLIPERFRPKHASYRAGFVTSPKLRPMGSGLALSGRHKDGAEVAIEVSLSPLRTPEGVLVSAAIRDIRERRQIEAAAKLAADRLLSAVESVQDPFALFDADDRLVLCNSAFRRTLSEVPGPAIGETYEALTDALLAQGAYDLGQESPATFRARRLAYRRDPKGTFEVRTKDNRNLRMTDRRTGEGGTVTTIWDVTDDALREEELRQARSAAEAASAAKTEFLSSMSHELRTPLNAILGFSQLLQRDRKAPLNTRQKGMVDQVLKAGEHLLRLIDDVLDLSRIETGNVPLSMEPVGVAGVLAEAKAALDPMADRAGVELAIGPLPDDLPMVSADRTRFAQILMNFGSNAIKYGRQGGRAVFETKVAASGRVRITVVDTGIGIPEDKHGKIFQPFQRAGQETGPIEGTGIGLSITKRLAEMMGGSVGFRSVAGEGSAFWVELPALEPKQLPVDPTNLQVQASSPLREGEGPRYMVLYVEDNPSNIAFMEALIADLERVELFTAPTAEIGVELARGRLPKVVIMDINLPGMSGFDALRQLREWPETRSIPVIALSAAAMDRDKRRAEQAGFFRYLTKPVRVDELTDVLETLLMADSP</sequence>
<dbReference type="Gene3D" id="3.30.565.10">
    <property type="entry name" value="Histidine kinase-like ATPase, C-terminal domain"/>
    <property type="match status" value="1"/>
</dbReference>
<comment type="subcellular location">
    <subcellularLocation>
        <location evidence="2">Membrane</location>
    </subcellularLocation>
</comment>
<dbReference type="Gene3D" id="3.40.50.2300">
    <property type="match status" value="1"/>
</dbReference>
<evidence type="ECO:0000256" key="2">
    <source>
        <dbReference type="ARBA" id="ARBA00004370"/>
    </source>
</evidence>
<feature type="modified residue" description="4-aspartylphosphate" evidence="11">
    <location>
        <position position="581"/>
    </location>
</feature>
<dbReference type="PROSITE" id="PS50110">
    <property type="entry name" value="RESPONSE_REGULATORY"/>
    <property type="match status" value="1"/>
</dbReference>
<dbReference type="CDD" id="cd16922">
    <property type="entry name" value="HATPase_EvgS-ArcB-TorS-like"/>
    <property type="match status" value="1"/>
</dbReference>
<dbReference type="NCBIfam" id="TIGR00229">
    <property type="entry name" value="sensory_box"/>
    <property type="match status" value="1"/>
</dbReference>
<dbReference type="SUPFAM" id="SSF55874">
    <property type="entry name" value="ATPase domain of HSP90 chaperone/DNA topoisomerase II/histidine kinase"/>
    <property type="match status" value="1"/>
</dbReference>
<dbReference type="InterPro" id="IPR011006">
    <property type="entry name" value="CheY-like_superfamily"/>
</dbReference>
<dbReference type="InterPro" id="IPR036890">
    <property type="entry name" value="HATPase_C_sf"/>
</dbReference>
<dbReference type="InterPro" id="IPR003661">
    <property type="entry name" value="HisK_dim/P_dom"/>
</dbReference>
<evidence type="ECO:0000256" key="7">
    <source>
        <dbReference type="ARBA" id="ARBA00022777"/>
    </source>
</evidence>
<dbReference type="SMART" id="SM00388">
    <property type="entry name" value="HisKA"/>
    <property type="match status" value="1"/>
</dbReference>
<evidence type="ECO:0000256" key="4">
    <source>
        <dbReference type="ARBA" id="ARBA00022553"/>
    </source>
</evidence>
<keyword evidence="16" id="KW-1185">Reference proteome</keyword>
<dbReference type="EC" id="2.7.13.3" evidence="3"/>
<evidence type="ECO:0000256" key="11">
    <source>
        <dbReference type="PROSITE-ProRule" id="PRU00169"/>
    </source>
</evidence>
<accession>A0A6N7PNU4</accession>
<keyword evidence="4 11" id="KW-0597">Phosphoprotein</keyword>
<dbReference type="PROSITE" id="PS50112">
    <property type="entry name" value="PAS"/>
    <property type="match status" value="1"/>
</dbReference>
<evidence type="ECO:0000256" key="1">
    <source>
        <dbReference type="ARBA" id="ARBA00000085"/>
    </source>
</evidence>
<dbReference type="GO" id="GO:0006355">
    <property type="term" value="P:regulation of DNA-templated transcription"/>
    <property type="evidence" value="ECO:0007669"/>
    <property type="project" value="InterPro"/>
</dbReference>
<keyword evidence="5" id="KW-0808">Transferase</keyword>
<keyword evidence="7" id="KW-0418">Kinase</keyword>
<dbReference type="SMART" id="SM00387">
    <property type="entry name" value="HATPase_c"/>
    <property type="match status" value="1"/>
</dbReference>
<keyword evidence="6" id="KW-0547">Nucleotide-binding</keyword>
<dbReference type="InterPro" id="IPR036097">
    <property type="entry name" value="HisK_dim/P_sf"/>
</dbReference>
<dbReference type="Pfam" id="PF13426">
    <property type="entry name" value="PAS_9"/>
    <property type="match status" value="1"/>
</dbReference>
<dbReference type="Gene3D" id="3.30.450.20">
    <property type="entry name" value="PAS domain"/>
    <property type="match status" value="2"/>
</dbReference>
<dbReference type="AlphaFoldDB" id="A0A6N7PNU4"/>
<dbReference type="PANTHER" id="PTHR43047">
    <property type="entry name" value="TWO-COMPONENT HISTIDINE PROTEIN KINASE"/>
    <property type="match status" value="1"/>
</dbReference>
<dbReference type="SMART" id="SM00448">
    <property type="entry name" value="REC"/>
    <property type="match status" value="1"/>
</dbReference>
<evidence type="ECO:0000259" key="13">
    <source>
        <dbReference type="PROSITE" id="PS50110"/>
    </source>
</evidence>
<keyword evidence="8" id="KW-0067">ATP-binding</keyword>
<dbReference type="InterPro" id="IPR035965">
    <property type="entry name" value="PAS-like_dom_sf"/>
</dbReference>
<evidence type="ECO:0000256" key="9">
    <source>
        <dbReference type="ARBA" id="ARBA00023012"/>
    </source>
</evidence>
<dbReference type="PROSITE" id="PS50109">
    <property type="entry name" value="HIS_KIN"/>
    <property type="match status" value="1"/>
</dbReference>
<dbReference type="InterPro" id="IPR005467">
    <property type="entry name" value="His_kinase_dom"/>
</dbReference>
<dbReference type="InterPro" id="IPR001789">
    <property type="entry name" value="Sig_transdc_resp-reg_receiver"/>
</dbReference>
<feature type="domain" description="Histidine kinase" evidence="12">
    <location>
        <begin position="283"/>
        <end position="503"/>
    </location>
</feature>
<dbReference type="Pfam" id="PF00512">
    <property type="entry name" value="HisKA"/>
    <property type="match status" value="1"/>
</dbReference>
<dbReference type="GO" id="GO:0016020">
    <property type="term" value="C:membrane"/>
    <property type="evidence" value="ECO:0007669"/>
    <property type="project" value="UniProtKB-SubCell"/>
</dbReference>
<reference evidence="15 16" key="1">
    <citation type="submission" date="2019-10" db="EMBL/GenBank/DDBJ databases">
        <title>A soil myxobacterium in the family Polyangiaceae.</title>
        <authorList>
            <person name="Li Y."/>
            <person name="Wang J."/>
        </authorList>
    </citation>
    <scope>NUCLEOTIDE SEQUENCE [LARGE SCALE GENOMIC DNA]</scope>
    <source>
        <strain evidence="15 16">DSM 14734</strain>
    </source>
</reference>
<dbReference type="FunFam" id="1.10.287.130:FF:000038">
    <property type="entry name" value="Sensory transduction histidine kinase"/>
    <property type="match status" value="1"/>
</dbReference>
<evidence type="ECO:0000259" key="12">
    <source>
        <dbReference type="PROSITE" id="PS50109"/>
    </source>
</evidence>
<dbReference type="PRINTS" id="PR00344">
    <property type="entry name" value="BCTRLSENSOR"/>
</dbReference>
<feature type="domain" description="PAS" evidence="14">
    <location>
        <begin position="11"/>
        <end position="64"/>
    </location>
</feature>
<dbReference type="GO" id="GO:0005524">
    <property type="term" value="F:ATP binding"/>
    <property type="evidence" value="ECO:0007669"/>
    <property type="project" value="UniProtKB-KW"/>
</dbReference>
<dbReference type="Gene3D" id="1.10.287.130">
    <property type="match status" value="1"/>
</dbReference>
<evidence type="ECO:0000256" key="6">
    <source>
        <dbReference type="ARBA" id="ARBA00022741"/>
    </source>
</evidence>
<dbReference type="SUPFAM" id="SSF52172">
    <property type="entry name" value="CheY-like"/>
    <property type="match status" value="1"/>
</dbReference>
<evidence type="ECO:0000256" key="10">
    <source>
        <dbReference type="ARBA" id="ARBA00023136"/>
    </source>
</evidence>
<keyword evidence="9" id="KW-0902">Two-component regulatory system</keyword>
<comment type="caution">
    <text evidence="15">The sequence shown here is derived from an EMBL/GenBank/DDBJ whole genome shotgun (WGS) entry which is preliminary data.</text>
</comment>
<dbReference type="InterPro" id="IPR000014">
    <property type="entry name" value="PAS"/>
</dbReference>
<evidence type="ECO:0000256" key="8">
    <source>
        <dbReference type="ARBA" id="ARBA00022840"/>
    </source>
</evidence>
<dbReference type="SUPFAM" id="SSF47384">
    <property type="entry name" value="Homodimeric domain of signal transducing histidine kinase"/>
    <property type="match status" value="1"/>
</dbReference>
<dbReference type="Pfam" id="PF00072">
    <property type="entry name" value="Response_reg"/>
    <property type="match status" value="1"/>
</dbReference>
<dbReference type="RefSeq" id="WP_153820560.1">
    <property type="nucleotide sequence ID" value="NZ_WJIE01000005.1"/>
</dbReference>
<comment type="catalytic activity">
    <reaction evidence="1">
        <text>ATP + protein L-histidine = ADP + protein N-phospho-L-histidine.</text>
        <dbReference type="EC" id="2.7.13.3"/>
    </reaction>
</comment>
<evidence type="ECO:0000313" key="16">
    <source>
        <dbReference type="Proteomes" id="UP000440224"/>
    </source>
</evidence>
<dbReference type="OrthoDB" id="9812395at2"/>
<protein>
    <recommendedName>
        <fullName evidence="3">histidine kinase</fullName>
        <ecNumber evidence="3">2.7.13.3</ecNumber>
    </recommendedName>
</protein>
<dbReference type="InterPro" id="IPR003594">
    <property type="entry name" value="HATPase_dom"/>
</dbReference>
<evidence type="ECO:0000256" key="5">
    <source>
        <dbReference type="ARBA" id="ARBA00022679"/>
    </source>
</evidence>
<dbReference type="SUPFAM" id="SSF55785">
    <property type="entry name" value="PYP-like sensor domain (PAS domain)"/>
    <property type="match status" value="2"/>
</dbReference>
<dbReference type="Proteomes" id="UP000440224">
    <property type="component" value="Unassembled WGS sequence"/>
</dbReference>
<organism evidence="15 16">
    <name type="scientific">Polyangium spumosum</name>
    <dbReference type="NCBI Taxonomy" id="889282"/>
    <lineage>
        <taxon>Bacteria</taxon>
        <taxon>Pseudomonadati</taxon>
        <taxon>Myxococcota</taxon>
        <taxon>Polyangia</taxon>
        <taxon>Polyangiales</taxon>
        <taxon>Polyangiaceae</taxon>
        <taxon>Polyangium</taxon>
    </lineage>
</organism>
<keyword evidence="10" id="KW-0472">Membrane</keyword>
<dbReference type="Pfam" id="PF02518">
    <property type="entry name" value="HATPase_c"/>
    <property type="match status" value="1"/>
</dbReference>
<feature type="domain" description="Response regulatory" evidence="13">
    <location>
        <begin position="531"/>
        <end position="648"/>
    </location>
</feature>
<evidence type="ECO:0000313" key="15">
    <source>
        <dbReference type="EMBL" id="MRG93693.1"/>
    </source>
</evidence>
<dbReference type="CDD" id="cd00130">
    <property type="entry name" value="PAS"/>
    <property type="match status" value="1"/>
</dbReference>
<dbReference type="EMBL" id="WJIE01000005">
    <property type="protein sequence ID" value="MRG93693.1"/>
    <property type="molecule type" value="Genomic_DNA"/>
</dbReference>